<sequence>MYTEKETQQVVEKRDGRQVDFDPGKIRKAILAAMNAQETDAENQIDVF</sequence>
<dbReference type="Pfam" id="PF03477">
    <property type="entry name" value="ATP-cone"/>
    <property type="match status" value="1"/>
</dbReference>
<evidence type="ECO:0000256" key="3">
    <source>
        <dbReference type="PROSITE-ProRule" id="PRU00492"/>
    </source>
</evidence>
<evidence type="ECO:0000256" key="2">
    <source>
        <dbReference type="ARBA" id="ARBA00022840"/>
    </source>
</evidence>
<name>A0A378MHJ5_LISGR</name>
<keyword evidence="1 3" id="KW-0547">Nucleotide-binding</keyword>
<evidence type="ECO:0000259" key="4">
    <source>
        <dbReference type="PROSITE" id="PS51161"/>
    </source>
</evidence>
<feature type="domain" description="ATP-cone" evidence="4">
    <location>
        <begin position="9"/>
        <end position="48"/>
    </location>
</feature>
<organism evidence="5 6">
    <name type="scientific">Listeria grayi</name>
    <name type="common">Listeria murrayi</name>
    <dbReference type="NCBI Taxonomy" id="1641"/>
    <lineage>
        <taxon>Bacteria</taxon>
        <taxon>Bacillati</taxon>
        <taxon>Bacillota</taxon>
        <taxon>Bacilli</taxon>
        <taxon>Bacillales</taxon>
        <taxon>Listeriaceae</taxon>
        <taxon>Listeria</taxon>
    </lineage>
</organism>
<evidence type="ECO:0000313" key="5">
    <source>
        <dbReference type="EMBL" id="STY45003.1"/>
    </source>
</evidence>
<evidence type="ECO:0000313" key="6">
    <source>
        <dbReference type="Proteomes" id="UP000254879"/>
    </source>
</evidence>
<dbReference type="AlphaFoldDB" id="A0A378MHJ5"/>
<gene>
    <name evidence="5" type="ORF">NCTC10815_02376</name>
</gene>
<dbReference type="PROSITE" id="PS51161">
    <property type="entry name" value="ATP_CONE"/>
    <property type="match status" value="1"/>
</dbReference>
<accession>A0A378MHJ5</accession>
<protein>
    <submittedName>
        <fullName evidence="5">ATP cone domain</fullName>
    </submittedName>
</protein>
<dbReference type="EMBL" id="UGPG01000001">
    <property type="protein sequence ID" value="STY45003.1"/>
    <property type="molecule type" value="Genomic_DNA"/>
</dbReference>
<dbReference type="GO" id="GO:0005524">
    <property type="term" value="F:ATP binding"/>
    <property type="evidence" value="ECO:0007669"/>
    <property type="project" value="UniProtKB-UniRule"/>
</dbReference>
<dbReference type="Proteomes" id="UP000254879">
    <property type="component" value="Unassembled WGS sequence"/>
</dbReference>
<reference evidence="5 6" key="1">
    <citation type="submission" date="2018-06" db="EMBL/GenBank/DDBJ databases">
        <authorList>
            <consortium name="Pathogen Informatics"/>
            <person name="Doyle S."/>
        </authorList>
    </citation>
    <scope>NUCLEOTIDE SEQUENCE [LARGE SCALE GENOMIC DNA]</scope>
    <source>
        <strain evidence="6">NCTC 10815</strain>
    </source>
</reference>
<dbReference type="InterPro" id="IPR005144">
    <property type="entry name" value="ATP-cone_dom"/>
</dbReference>
<evidence type="ECO:0000256" key="1">
    <source>
        <dbReference type="ARBA" id="ARBA00022741"/>
    </source>
</evidence>
<keyword evidence="2 3" id="KW-0067">ATP-binding</keyword>
<proteinExistence type="predicted"/>